<gene>
    <name evidence="10" type="ORF">SAMN04488597_1031</name>
</gene>
<dbReference type="GO" id="GO:0010041">
    <property type="term" value="P:response to iron(III) ion"/>
    <property type="evidence" value="ECO:0007669"/>
    <property type="project" value="TreeGrafter"/>
</dbReference>
<feature type="transmembrane region" description="Helical" evidence="8">
    <location>
        <begin position="344"/>
        <end position="364"/>
    </location>
</feature>
<feature type="domain" description="Glycosyltransferase RgtA/B/C/D-like" evidence="9">
    <location>
        <begin position="28"/>
        <end position="187"/>
    </location>
</feature>
<evidence type="ECO:0000256" key="2">
    <source>
        <dbReference type="ARBA" id="ARBA00022475"/>
    </source>
</evidence>
<feature type="transmembrane region" description="Helical" evidence="8">
    <location>
        <begin position="313"/>
        <end position="332"/>
    </location>
</feature>
<evidence type="ECO:0000256" key="7">
    <source>
        <dbReference type="ARBA" id="ARBA00023136"/>
    </source>
</evidence>
<dbReference type="GO" id="GO:0009103">
    <property type="term" value="P:lipopolysaccharide biosynthetic process"/>
    <property type="evidence" value="ECO:0007669"/>
    <property type="project" value="UniProtKB-ARBA"/>
</dbReference>
<organism evidence="10 11">
    <name type="scientific">Halanaerobium congolense</name>
    <dbReference type="NCBI Taxonomy" id="54121"/>
    <lineage>
        <taxon>Bacteria</taxon>
        <taxon>Bacillati</taxon>
        <taxon>Bacillota</taxon>
        <taxon>Clostridia</taxon>
        <taxon>Halanaerobiales</taxon>
        <taxon>Halanaerobiaceae</taxon>
        <taxon>Halanaerobium</taxon>
    </lineage>
</organism>
<evidence type="ECO:0000313" key="10">
    <source>
        <dbReference type="EMBL" id="SDC16993.1"/>
    </source>
</evidence>
<dbReference type="Proteomes" id="UP000324896">
    <property type="component" value="Unassembled WGS sequence"/>
</dbReference>
<keyword evidence="3" id="KW-0328">Glycosyltransferase</keyword>
<protein>
    <submittedName>
        <fullName evidence="10">4-amino-4-deoxy-L-arabinose transferase</fullName>
    </submittedName>
</protein>
<proteinExistence type="predicted"/>
<evidence type="ECO:0000256" key="6">
    <source>
        <dbReference type="ARBA" id="ARBA00022989"/>
    </source>
</evidence>
<dbReference type="InterPro" id="IPR050297">
    <property type="entry name" value="LipidA_mod_glycosyltrf_83"/>
</dbReference>
<feature type="transmembrane region" description="Helical" evidence="8">
    <location>
        <begin position="47"/>
        <end position="71"/>
    </location>
</feature>
<feature type="transmembrane region" description="Helical" evidence="8">
    <location>
        <begin position="284"/>
        <end position="301"/>
    </location>
</feature>
<evidence type="ECO:0000256" key="1">
    <source>
        <dbReference type="ARBA" id="ARBA00004651"/>
    </source>
</evidence>
<dbReference type="GO" id="GO:0016763">
    <property type="term" value="F:pentosyltransferase activity"/>
    <property type="evidence" value="ECO:0007669"/>
    <property type="project" value="TreeGrafter"/>
</dbReference>
<evidence type="ECO:0000256" key="4">
    <source>
        <dbReference type="ARBA" id="ARBA00022679"/>
    </source>
</evidence>
<dbReference type="EMBL" id="FMYT01000003">
    <property type="protein sequence ID" value="SDC16993.1"/>
    <property type="molecule type" value="Genomic_DNA"/>
</dbReference>
<dbReference type="AlphaFoldDB" id="A0A1G6JE93"/>
<feature type="transmembrane region" description="Helical" evidence="8">
    <location>
        <begin position="225"/>
        <end position="247"/>
    </location>
</feature>
<comment type="subcellular location">
    <subcellularLocation>
        <location evidence="1">Cell membrane</location>
        <topology evidence="1">Multi-pass membrane protein</topology>
    </subcellularLocation>
</comment>
<evidence type="ECO:0000259" key="9">
    <source>
        <dbReference type="Pfam" id="PF13231"/>
    </source>
</evidence>
<evidence type="ECO:0000256" key="5">
    <source>
        <dbReference type="ARBA" id="ARBA00022692"/>
    </source>
</evidence>
<dbReference type="GO" id="GO:0005886">
    <property type="term" value="C:plasma membrane"/>
    <property type="evidence" value="ECO:0007669"/>
    <property type="project" value="UniProtKB-SubCell"/>
</dbReference>
<keyword evidence="2" id="KW-1003">Cell membrane</keyword>
<keyword evidence="7 8" id="KW-0472">Membrane</keyword>
<feature type="transmembrane region" description="Helical" evidence="8">
    <location>
        <begin position="259"/>
        <end position="278"/>
    </location>
</feature>
<dbReference type="InterPro" id="IPR038731">
    <property type="entry name" value="RgtA/B/C-like"/>
</dbReference>
<feature type="transmembrane region" description="Helical" evidence="8">
    <location>
        <begin position="105"/>
        <end position="121"/>
    </location>
</feature>
<keyword evidence="4 10" id="KW-0808">Transferase</keyword>
<evidence type="ECO:0000256" key="8">
    <source>
        <dbReference type="SAM" id="Phobius"/>
    </source>
</evidence>
<feature type="transmembrane region" description="Helical" evidence="8">
    <location>
        <begin position="133"/>
        <end position="164"/>
    </location>
</feature>
<dbReference type="PANTHER" id="PTHR33908:SF3">
    <property type="entry name" value="UNDECAPRENYL PHOSPHATE-ALPHA-4-AMINO-4-DEOXY-L-ARABINOSE ARABINOSYL TRANSFERASE"/>
    <property type="match status" value="1"/>
</dbReference>
<keyword evidence="6 8" id="KW-1133">Transmembrane helix</keyword>
<feature type="transmembrane region" description="Helical" evidence="8">
    <location>
        <begin position="77"/>
        <end position="98"/>
    </location>
</feature>
<dbReference type="PANTHER" id="PTHR33908">
    <property type="entry name" value="MANNOSYLTRANSFERASE YKCB-RELATED"/>
    <property type="match status" value="1"/>
</dbReference>
<evidence type="ECO:0000256" key="3">
    <source>
        <dbReference type="ARBA" id="ARBA00022676"/>
    </source>
</evidence>
<dbReference type="Pfam" id="PF13231">
    <property type="entry name" value="PMT_2"/>
    <property type="match status" value="1"/>
</dbReference>
<keyword evidence="5 8" id="KW-0812">Transmembrane</keyword>
<feature type="transmembrane region" description="Helical" evidence="8">
    <location>
        <begin position="176"/>
        <end position="196"/>
    </location>
</feature>
<evidence type="ECO:0000313" key="11">
    <source>
        <dbReference type="Proteomes" id="UP000324896"/>
    </source>
</evidence>
<reference evidence="10 11" key="1">
    <citation type="submission" date="2016-10" db="EMBL/GenBank/DDBJ databases">
        <authorList>
            <person name="Varghese N."/>
            <person name="Submissions S."/>
        </authorList>
    </citation>
    <scope>NUCLEOTIDE SEQUENCE [LARGE SCALE GENOMIC DNA]</scope>
    <source>
        <strain evidence="10 11">WG10</strain>
    </source>
</reference>
<sequence>MKYVEVAKEMHDTGNWLVPHFGGEIYSHKPPFYFWLLNFNRFLFGNYSVTAVVLTSLIPGILIALLTFYWGSLNFNLKYGFLSGLILMTAFYFFALSITVRMDHLMGLFIISALFSFYLGYSSAAENKKKFYYLIYVFMALSTWIKGPAGFLIPLIVIPVFLLIQKDTGEFKNLELKKGALIFTAAILLWLVPALLKGGKDYAYELLIVQTFGRTVNSFAHQRPVYYYLETFSFTFLPWSFFLYSAFIYCFRKRKELPWFIKFLLSWFITTFIFFSLISGKLDIYLLPIYPAGAMLAAYLFKETADKKASKYYIIIPAVITLGFLALGSFFIPQELNGIALKNLLLPTISSWILGALIGLILLFKKKYSYISYLVIIIFTVFLFNFSFLAAEPFSQTYTVKPAAEELKELNSEGIKHIAVYKYDGDSAALGIYLDFWPDVVNNQADFLTYLEQEKIALMVETKDWQSFDGQLVKKIEKEFEILRLNQNYIIITDYIK</sequence>
<feature type="transmembrane region" description="Helical" evidence="8">
    <location>
        <begin position="371"/>
        <end position="391"/>
    </location>
</feature>
<accession>A0A1G6JE93</accession>
<name>A0A1G6JE93_9FIRM</name>